<dbReference type="EMBL" id="JAPDFW010000072">
    <property type="protein sequence ID" value="KAJ5073805.1"/>
    <property type="molecule type" value="Genomic_DNA"/>
</dbReference>
<feature type="transmembrane region" description="Helical" evidence="1">
    <location>
        <begin position="60"/>
        <end position="82"/>
    </location>
</feature>
<proteinExistence type="predicted"/>
<feature type="transmembrane region" description="Helical" evidence="1">
    <location>
        <begin position="37"/>
        <end position="54"/>
    </location>
</feature>
<dbReference type="InterPro" id="IPR037997">
    <property type="entry name" value="Dgk1-like"/>
</dbReference>
<dbReference type="GO" id="GO:0004143">
    <property type="term" value="F:ATP-dependent diacylglycerol kinase activity"/>
    <property type="evidence" value="ECO:0007669"/>
    <property type="project" value="InterPro"/>
</dbReference>
<keyword evidence="1" id="KW-1133">Transmembrane helix</keyword>
<accession>A0A9Q0LMF2</accession>
<name>A0A9Q0LMF2_ANAIG</name>
<feature type="transmembrane region" description="Helical" evidence="1">
    <location>
        <begin position="128"/>
        <end position="149"/>
    </location>
</feature>
<dbReference type="OMA" id="IQESSHM"/>
<keyword evidence="1" id="KW-0472">Membrane</keyword>
<keyword evidence="2" id="KW-0418">Kinase</keyword>
<dbReference type="Pfam" id="PF01148">
    <property type="entry name" value="CTP_transf_1"/>
    <property type="match status" value="1"/>
</dbReference>
<reference evidence="2" key="1">
    <citation type="submission" date="2022-10" db="EMBL/GenBank/DDBJ databases">
        <title>Novel sulphate-reducing endosymbionts in the free-living metamonad Anaeramoeba.</title>
        <authorList>
            <person name="Jerlstrom-Hultqvist J."/>
            <person name="Cepicka I."/>
            <person name="Gallot-Lavallee L."/>
            <person name="Salas-Leiva D."/>
            <person name="Curtis B.A."/>
            <person name="Zahonova K."/>
            <person name="Pipaliya S."/>
            <person name="Dacks J."/>
            <person name="Roger A.J."/>
        </authorList>
    </citation>
    <scope>NUCLEOTIDE SEQUENCE</scope>
    <source>
        <strain evidence="2">BMAN</strain>
    </source>
</reference>
<feature type="transmembrane region" description="Helical" evidence="1">
    <location>
        <begin position="161"/>
        <end position="182"/>
    </location>
</feature>
<dbReference type="PANTHER" id="PTHR31303:SF1">
    <property type="entry name" value="CTP-DEPENDENT DIACYLGLYCEROL KINASE 1"/>
    <property type="match status" value="1"/>
</dbReference>
<evidence type="ECO:0000313" key="2">
    <source>
        <dbReference type="EMBL" id="KAJ5073805.1"/>
    </source>
</evidence>
<protein>
    <submittedName>
        <fullName evidence="2">Farnesol kinase</fullName>
    </submittedName>
</protein>
<dbReference type="AlphaFoldDB" id="A0A9Q0LMF2"/>
<comment type="caution">
    <text evidence="2">The sequence shown here is derived from an EMBL/GenBank/DDBJ whole genome shotgun (WGS) entry which is preliminary data.</text>
</comment>
<evidence type="ECO:0000313" key="3">
    <source>
        <dbReference type="Proteomes" id="UP001149090"/>
    </source>
</evidence>
<keyword evidence="1" id="KW-0812">Transmembrane</keyword>
<organism evidence="2 3">
    <name type="scientific">Anaeramoeba ignava</name>
    <name type="common">Anaerobic marine amoeba</name>
    <dbReference type="NCBI Taxonomy" id="1746090"/>
    <lineage>
        <taxon>Eukaryota</taxon>
        <taxon>Metamonada</taxon>
        <taxon>Anaeramoebidae</taxon>
        <taxon>Anaeramoeba</taxon>
    </lineage>
</organism>
<sequence>MNFVLAWFLILLIIILEVAITGFLAEKFKVRQIITRKLNHIFIGPTYILLWKLYPQDIDIKWKILISSIPFIFSIYYALIGLGIAKNEKLVQTISRKGDPKEFLYGPFYYGIIHTLLAIFFFQKRAAVFAVCALCFGDGSAELFGRLFGNKKLFWSPKKSYAGSFAMVVTTFLTSILILFLYDFSVTFLDLFKIVLVSIACSFVESLPYDNIDNISITSTAIIFATILF</sequence>
<keyword evidence="2" id="KW-0808">Transferase</keyword>
<dbReference type="GO" id="GO:0006654">
    <property type="term" value="P:phosphatidic acid biosynthetic process"/>
    <property type="evidence" value="ECO:0007669"/>
    <property type="project" value="TreeGrafter"/>
</dbReference>
<dbReference type="GO" id="GO:0005789">
    <property type="term" value="C:endoplasmic reticulum membrane"/>
    <property type="evidence" value="ECO:0007669"/>
    <property type="project" value="TreeGrafter"/>
</dbReference>
<dbReference type="OrthoDB" id="5673at2759"/>
<dbReference type="PANTHER" id="PTHR31303">
    <property type="entry name" value="CTP-DEPENDENT DIACYLGLYCEROL KINASE 1"/>
    <property type="match status" value="1"/>
</dbReference>
<dbReference type="Proteomes" id="UP001149090">
    <property type="component" value="Unassembled WGS sequence"/>
</dbReference>
<feature type="transmembrane region" description="Helical" evidence="1">
    <location>
        <begin position="6"/>
        <end position="25"/>
    </location>
</feature>
<keyword evidence="3" id="KW-1185">Reference proteome</keyword>
<evidence type="ECO:0000256" key="1">
    <source>
        <dbReference type="SAM" id="Phobius"/>
    </source>
</evidence>
<feature type="transmembrane region" description="Helical" evidence="1">
    <location>
        <begin position="103"/>
        <end position="122"/>
    </location>
</feature>
<gene>
    <name evidence="2" type="ORF">M0811_08369</name>
</gene>